<dbReference type="EMBL" id="JAGKQH010000001">
    <property type="protein sequence ID" value="KAG6607258.1"/>
    <property type="molecule type" value="Genomic_DNA"/>
</dbReference>
<accession>A0AAV6P7F1</accession>
<evidence type="ECO:0000313" key="2">
    <source>
        <dbReference type="Proteomes" id="UP000685013"/>
    </source>
</evidence>
<protein>
    <submittedName>
        <fullName evidence="1">Uncharacterized protein</fullName>
    </submittedName>
</protein>
<organism evidence="1 2">
    <name type="scientific">Cucurbita argyrosperma subsp. sororia</name>
    <dbReference type="NCBI Taxonomy" id="37648"/>
    <lineage>
        <taxon>Eukaryota</taxon>
        <taxon>Viridiplantae</taxon>
        <taxon>Streptophyta</taxon>
        <taxon>Embryophyta</taxon>
        <taxon>Tracheophyta</taxon>
        <taxon>Spermatophyta</taxon>
        <taxon>Magnoliopsida</taxon>
        <taxon>eudicotyledons</taxon>
        <taxon>Gunneridae</taxon>
        <taxon>Pentapetalae</taxon>
        <taxon>rosids</taxon>
        <taxon>fabids</taxon>
        <taxon>Cucurbitales</taxon>
        <taxon>Cucurbitaceae</taxon>
        <taxon>Cucurbiteae</taxon>
        <taxon>Cucurbita</taxon>
    </lineage>
</organism>
<evidence type="ECO:0000313" key="1">
    <source>
        <dbReference type="EMBL" id="KAG6607258.1"/>
    </source>
</evidence>
<reference evidence="1 2" key="1">
    <citation type="journal article" date="2021" name="Hortic Res">
        <title>The domestication of Cucurbita argyrosperma as revealed by the genome of its wild relative.</title>
        <authorList>
            <person name="Barrera-Redondo J."/>
            <person name="Sanchez-de la Vega G."/>
            <person name="Aguirre-Liguori J.A."/>
            <person name="Castellanos-Morales G."/>
            <person name="Gutierrez-Guerrero Y.T."/>
            <person name="Aguirre-Dugua X."/>
            <person name="Aguirre-Planter E."/>
            <person name="Tenaillon M.I."/>
            <person name="Lira-Saade R."/>
            <person name="Eguiarte L.E."/>
        </authorList>
    </citation>
    <scope>NUCLEOTIDE SEQUENCE [LARGE SCALE GENOMIC DNA]</scope>
    <source>
        <strain evidence="1">JBR-2021</strain>
    </source>
</reference>
<feature type="non-terminal residue" evidence="1">
    <location>
        <position position="1"/>
    </location>
</feature>
<dbReference type="AlphaFoldDB" id="A0AAV6P7F1"/>
<keyword evidence="2" id="KW-1185">Reference proteome</keyword>
<comment type="caution">
    <text evidence="1">The sequence shown here is derived from an EMBL/GenBank/DDBJ whole genome shotgun (WGS) entry which is preliminary data.</text>
</comment>
<gene>
    <name evidence="1" type="ORF">SDJN03_00600</name>
</gene>
<dbReference type="Proteomes" id="UP000685013">
    <property type="component" value="Chromosome 1"/>
</dbReference>
<name>A0AAV6P7F1_9ROSI</name>
<sequence>MVSPNFDVFILETSSQQIKSELDQYLAESRLPRCAGPLTIRYFDMEIKEMVSYRSSLRPATVESNNMYRDWIQSDFAEVSDALWSLFLDMFFNILIGCLETGNSPVKVSHEGQQLLEVSAVMKILQGTRTNANRCFNKRRKARIVRLSGGWPKSGGPKVPGWMLISGSEFVYVGTKAFCDVCIAYYPDEVH</sequence>
<proteinExistence type="predicted"/>